<dbReference type="Gene3D" id="3.80.10.10">
    <property type="entry name" value="Ribonuclease Inhibitor"/>
    <property type="match status" value="3"/>
</dbReference>
<organism evidence="5 6">
    <name type="scientific">Brachionus calyciflorus</name>
    <dbReference type="NCBI Taxonomy" id="104777"/>
    <lineage>
        <taxon>Eukaryota</taxon>
        <taxon>Metazoa</taxon>
        <taxon>Spiralia</taxon>
        <taxon>Gnathifera</taxon>
        <taxon>Rotifera</taxon>
        <taxon>Eurotatoria</taxon>
        <taxon>Monogononta</taxon>
        <taxon>Pseudotrocha</taxon>
        <taxon>Ploima</taxon>
        <taxon>Brachionidae</taxon>
        <taxon>Brachionus</taxon>
    </lineage>
</organism>
<evidence type="ECO:0000313" key="6">
    <source>
        <dbReference type="Proteomes" id="UP000663879"/>
    </source>
</evidence>
<protein>
    <submittedName>
        <fullName evidence="5">Uncharacterized protein</fullName>
    </submittedName>
</protein>
<proteinExistence type="predicted"/>
<dbReference type="InterPro" id="IPR003591">
    <property type="entry name" value="Leu-rich_rpt_typical-subtyp"/>
</dbReference>
<dbReference type="PANTHER" id="PTHR24373:SF370">
    <property type="entry name" value="FISH-LIPS, ISOFORM E"/>
    <property type="match status" value="1"/>
</dbReference>
<name>A0A814L790_9BILA</name>
<dbReference type="PROSITE" id="PS51450">
    <property type="entry name" value="LRR"/>
    <property type="match status" value="2"/>
</dbReference>
<feature type="chain" id="PRO_5032483434" evidence="4">
    <location>
        <begin position="27"/>
        <end position="525"/>
    </location>
</feature>
<dbReference type="SUPFAM" id="SSF52058">
    <property type="entry name" value="L domain-like"/>
    <property type="match status" value="1"/>
</dbReference>
<evidence type="ECO:0000256" key="2">
    <source>
        <dbReference type="ARBA" id="ARBA00022729"/>
    </source>
</evidence>
<evidence type="ECO:0000256" key="4">
    <source>
        <dbReference type="SAM" id="SignalP"/>
    </source>
</evidence>
<keyword evidence="6" id="KW-1185">Reference proteome</keyword>
<keyword evidence="2 4" id="KW-0732">Signal</keyword>
<keyword evidence="1" id="KW-0433">Leucine-rich repeat</keyword>
<comment type="caution">
    <text evidence="5">The sequence shown here is derived from an EMBL/GenBank/DDBJ whole genome shotgun (WGS) entry which is preliminary data.</text>
</comment>
<accession>A0A814L790</accession>
<evidence type="ECO:0000256" key="3">
    <source>
        <dbReference type="ARBA" id="ARBA00022737"/>
    </source>
</evidence>
<dbReference type="Proteomes" id="UP000663879">
    <property type="component" value="Unassembled WGS sequence"/>
</dbReference>
<dbReference type="InterPro" id="IPR001611">
    <property type="entry name" value="Leu-rich_rpt"/>
</dbReference>
<dbReference type="PANTHER" id="PTHR24373">
    <property type="entry name" value="SLIT RELATED LEUCINE-RICH REPEAT NEURONAL PROTEIN"/>
    <property type="match status" value="1"/>
</dbReference>
<feature type="signal peptide" evidence="4">
    <location>
        <begin position="1"/>
        <end position="26"/>
    </location>
</feature>
<dbReference type="SMART" id="SM00369">
    <property type="entry name" value="LRR_TYP"/>
    <property type="match status" value="8"/>
</dbReference>
<gene>
    <name evidence="5" type="ORF">OXX778_LOCUS19273</name>
</gene>
<evidence type="ECO:0000313" key="5">
    <source>
        <dbReference type="EMBL" id="CAF1060825.1"/>
    </source>
</evidence>
<dbReference type="Pfam" id="PF13855">
    <property type="entry name" value="LRR_8"/>
    <property type="match status" value="2"/>
</dbReference>
<dbReference type="InterPro" id="IPR050328">
    <property type="entry name" value="Dev_Immune_Receptor"/>
</dbReference>
<dbReference type="AlphaFoldDB" id="A0A814L790"/>
<keyword evidence="3" id="KW-0677">Repeat</keyword>
<dbReference type="InterPro" id="IPR032675">
    <property type="entry name" value="LRR_dom_sf"/>
</dbReference>
<reference evidence="5" key="1">
    <citation type="submission" date="2021-02" db="EMBL/GenBank/DDBJ databases">
        <authorList>
            <person name="Nowell W R."/>
        </authorList>
    </citation>
    <scope>NUCLEOTIDE SEQUENCE</scope>
    <source>
        <strain evidence="5">Ploen Becks lab</strain>
    </source>
</reference>
<dbReference type="EMBL" id="CAJNOC010005743">
    <property type="protein sequence ID" value="CAF1060825.1"/>
    <property type="molecule type" value="Genomic_DNA"/>
</dbReference>
<dbReference type="OrthoDB" id="1394818at2759"/>
<sequence length="525" mass="61608">MRNSLFEMKIKTFSFAFLIIFCQAKTQEWFTLIDNLNDPNAFFQDKTIEIYEFSTPSKLTCIQKCFYFDSSCQYFQHFKDKQICKIYTSIEKSYFHGRRNIYLREKKLPRIHFLNGLKFCLFLSNELNKTFLIQGSFLDQHQLVNMSFELNIDLASNGINLIGPFSFKKCLKIENLNLSNNSLKIIYSKSFNGMDNLKNLNLSFNQISHLESDVFKDVILLKNLDLDNNLISYLDENLLFYAPYLESLNLGWNIIEYIEQGAFKSLTKLIRLSLNDNRLKFLDPIFDNLVLLNFLNVYSNQISTIHNDTFKFLKKVFRVNIYNNQISVINSETFKGADNLAILTINNNKLDEIHKNLSINLPSLKDLTLSSNNLSFLELDFFNRFVNLEILRLYECVIREIDLSSLSKLKFLNLGNNEISYFSQNLSSLNTLILNSNPLVNLTYPLITSKNSSLQELDICRCQLKYIDLNLLTNLTYLKFLKIKANPIFLDDDFFNDFKSLESVYIDQNNAFRFKNLYSKINFFY</sequence>
<evidence type="ECO:0000256" key="1">
    <source>
        <dbReference type="ARBA" id="ARBA00022614"/>
    </source>
</evidence>